<dbReference type="RefSeq" id="WP_377190509.1">
    <property type="nucleotide sequence ID" value="NZ_JBHUOG010000002.1"/>
</dbReference>
<keyword evidence="2" id="KW-0812">Transmembrane</keyword>
<reference evidence="4" key="1">
    <citation type="journal article" date="2019" name="Int. J. Syst. Evol. Microbiol.">
        <title>The Global Catalogue of Microorganisms (GCM) 10K type strain sequencing project: providing services to taxonomists for standard genome sequencing and annotation.</title>
        <authorList>
            <consortium name="The Broad Institute Genomics Platform"/>
            <consortium name="The Broad Institute Genome Sequencing Center for Infectious Disease"/>
            <person name="Wu L."/>
            <person name="Ma J."/>
        </authorList>
    </citation>
    <scope>NUCLEOTIDE SEQUENCE [LARGE SCALE GENOMIC DNA]</scope>
    <source>
        <strain evidence="4">CCM 7044</strain>
    </source>
</reference>
<evidence type="ECO:0000313" key="3">
    <source>
        <dbReference type="EMBL" id="MFD2797468.1"/>
    </source>
</evidence>
<gene>
    <name evidence="3" type="ORF">ACFS27_28195</name>
</gene>
<feature type="compositionally biased region" description="Gly residues" evidence="1">
    <location>
        <begin position="337"/>
        <end position="346"/>
    </location>
</feature>
<dbReference type="Proteomes" id="UP001597479">
    <property type="component" value="Unassembled WGS sequence"/>
</dbReference>
<feature type="compositionally biased region" description="Low complexity" evidence="1">
    <location>
        <begin position="146"/>
        <end position="195"/>
    </location>
</feature>
<keyword evidence="4" id="KW-1185">Reference proteome</keyword>
<feature type="compositionally biased region" description="Low complexity" evidence="1">
    <location>
        <begin position="202"/>
        <end position="213"/>
    </location>
</feature>
<dbReference type="Pfam" id="PF19609">
    <property type="entry name" value="DUF6114"/>
    <property type="match status" value="1"/>
</dbReference>
<dbReference type="InterPro" id="IPR046096">
    <property type="entry name" value="DUF6114"/>
</dbReference>
<feature type="region of interest" description="Disordered" evidence="1">
    <location>
        <begin position="146"/>
        <end position="227"/>
    </location>
</feature>
<feature type="transmembrane region" description="Helical" evidence="2">
    <location>
        <begin position="36"/>
        <end position="53"/>
    </location>
</feature>
<name>A0ABW5W4E2_9MICO</name>
<proteinExistence type="predicted"/>
<feature type="transmembrane region" description="Helical" evidence="2">
    <location>
        <begin position="98"/>
        <end position="115"/>
    </location>
</feature>
<sequence length="593" mass="59481">MLLSPGDGQAPAGRPGLRAKLADWRRDFRPWRAQRPFVGGVLVALAGLEMLLSGPIKLDQLGVNVVLQFGVEGAQATILPLALVLLGILSIAQPVHRIFYGVIALAIAVYSIAGVNLGGWVVGFLLGVIGGVVVVSWAPPAAVAEGEDAATAGEGAEPAGEATDTDAGANADTAAADTADTAAADTAAAETGAAAAEKEAAGDAAAPEPAGGTSDAAPRADGEPAADTEAIPQVESLSTALRALSQKSAAVVIAGAMALGGMSLPASTSDAGTQQDDSFWCVVFGACDDGGGTTDPSASPSPSTSDPGTTEPGADEDPVGDAVDDVTDGVTGPADGSDGGEAGDGTAGDAADGDAGGSTGDDKAECQEPTQDGEVPPEAEDSAPSDPCGEIDPQETIEEALHTELGTCVKVSFGGRYDLNIDLPGQCGAREDGSVFSLPADLESRDLTIPLTGINGIGLANVPVKGDGGGRRDAIKISADKVVVDGFWLKSYAYDHGTTAGTDTRANFVSLEGDAQMYVSSIHANLPDGQDLLEVATKVLEGASLIELLLTATDARMGFIGATSDIQVWDSFREQVWGDPTRPIGKGPTAGTP</sequence>
<feature type="transmembrane region" description="Helical" evidence="2">
    <location>
        <begin position="73"/>
        <end position="91"/>
    </location>
</feature>
<keyword evidence="2" id="KW-0472">Membrane</keyword>
<evidence type="ECO:0000256" key="1">
    <source>
        <dbReference type="SAM" id="MobiDB-lite"/>
    </source>
</evidence>
<accession>A0ABW5W4E2</accession>
<feature type="region of interest" description="Disordered" evidence="1">
    <location>
        <begin position="291"/>
        <end position="392"/>
    </location>
</feature>
<feature type="compositionally biased region" description="Acidic residues" evidence="1">
    <location>
        <begin position="313"/>
        <end position="327"/>
    </location>
</feature>
<organism evidence="3 4">
    <name type="scientific">Promicromonospora vindobonensis</name>
    <dbReference type="NCBI Taxonomy" id="195748"/>
    <lineage>
        <taxon>Bacteria</taxon>
        <taxon>Bacillati</taxon>
        <taxon>Actinomycetota</taxon>
        <taxon>Actinomycetes</taxon>
        <taxon>Micrococcales</taxon>
        <taxon>Promicromonosporaceae</taxon>
        <taxon>Promicromonospora</taxon>
    </lineage>
</organism>
<comment type="caution">
    <text evidence="3">The sequence shown here is derived from an EMBL/GenBank/DDBJ whole genome shotgun (WGS) entry which is preliminary data.</text>
</comment>
<evidence type="ECO:0000256" key="2">
    <source>
        <dbReference type="SAM" id="Phobius"/>
    </source>
</evidence>
<dbReference type="EMBL" id="JBHUOG010000002">
    <property type="protein sequence ID" value="MFD2797468.1"/>
    <property type="molecule type" value="Genomic_DNA"/>
</dbReference>
<feature type="compositionally biased region" description="Low complexity" evidence="1">
    <location>
        <begin position="294"/>
        <end position="312"/>
    </location>
</feature>
<protein>
    <submittedName>
        <fullName evidence="3">DUF6114 domain-containing protein</fullName>
    </submittedName>
</protein>
<evidence type="ECO:0000313" key="4">
    <source>
        <dbReference type="Proteomes" id="UP001597479"/>
    </source>
</evidence>
<keyword evidence="2" id="KW-1133">Transmembrane helix</keyword>